<keyword evidence="2" id="KW-1185">Reference proteome</keyword>
<accession>A0A9Q8SSN2</accession>
<evidence type="ECO:0000313" key="1">
    <source>
        <dbReference type="EMBL" id="UQC82859.1"/>
    </source>
</evidence>
<name>A0A9Q8SSN2_9PEZI</name>
<reference evidence="1" key="1">
    <citation type="journal article" date="2021" name="Mol. Plant Microbe Interact.">
        <title>Complete Genome Sequence of the Plant-Pathogenic Fungus Colletotrichum lupini.</title>
        <authorList>
            <person name="Baroncelli R."/>
            <person name="Pensec F."/>
            <person name="Da Lio D."/>
            <person name="Boufleur T."/>
            <person name="Vicente I."/>
            <person name="Sarrocco S."/>
            <person name="Picot A."/>
            <person name="Baraldi E."/>
            <person name="Sukno S."/>
            <person name="Thon M."/>
            <person name="Le Floch G."/>
        </authorList>
    </citation>
    <scope>NUCLEOTIDE SEQUENCE</scope>
    <source>
        <strain evidence="1">IMI 504893</strain>
    </source>
</reference>
<dbReference type="KEGG" id="clup:CLUP02_08349"/>
<dbReference type="RefSeq" id="XP_049144482.1">
    <property type="nucleotide sequence ID" value="XM_049287339.1"/>
</dbReference>
<dbReference type="Proteomes" id="UP000830671">
    <property type="component" value="Chromosome 4"/>
</dbReference>
<dbReference type="EMBL" id="CP019476">
    <property type="protein sequence ID" value="UQC82859.1"/>
    <property type="molecule type" value="Genomic_DNA"/>
</dbReference>
<evidence type="ECO:0000313" key="2">
    <source>
        <dbReference type="Proteomes" id="UP000830671"/>
    </source>
</evidence>
<protein>
    <submittedName>
        <fullName evidence="1">Uncharacterized protein</fullName>
    </submittedName>
</protein>
<proteinExistence type="predicted"/>
<organism evidence="1 2">
    <name type="scientific">Colletotrichum lupini</name>
    <dbReference type="NCBI Taxonomy" id="145971"/>
    <lineage>
        <taxon>Eukaryota</taxon>
        <taxon>Fungi</taxon>
        <taxon>Dikarya</taxon>
        <taxon>Ascomycota</taxon>
        <taxon>Pezizomycotina</taxon>
        <taxon>Sordariomycetes</taxon>
        <taxon>Hypocreomycetidae</taxon>
        <taxon>Glomerellales</taxon>
        <taxon>Glomerellaceae</taxon>
        <taxon>Colletotrichum</taxon>
        <taxon>Colletotrichum acutatum species complex</taxon>
    </lineage>
</organism>
<gene>
    <name evidence="1" type="ORF">CLUP02_08349</name>
</gene>
<dbReference type="GeneID" id="73342349"/>
<dbReference type="AlphaFoldDB" id="A0A9Q8SSN2"/>
<sequence length="40" mass="4117">MVLGARAFSLKLGGPGLLGGTYPRSGYLPLGHFRAMSIGP</sequence>